<sequence length="398" mass="42409" precursor="true">MKTAALIGLLPLMLGAPALAQTMDHSMMPGMQMPAPTAKPVAKKPPAQKPVVKKKAAPRKAAAPRTTAKPAAGRAMGAMAMPSPASGQVADPHAGHDMSTMAMPAAPTGQDMGAMPMPATSADPHAGHDMAAMPMPGMNTDQAMSSMADMGDIPNTPPPPAPTDHAADNVFDPTGMAKARALLRKEHGGGITSLVMANFAEWAPRSGKDSYRWEGEAWFGGDINRLTLKSEGEGLSGDGLNRAELQALYSRSVGPYFNLQAGVRHDFEPRPSRTYATIGFEGLAPYWFEVSGAAFLSNKGDLSARLEGYYDQRLTQRLIIQPRAELNLAASNDRATGVGSGLSDVELGLRLRYEIRREFAPYVGVTYDRKFGKTADYARAGGEDVEDARVVLGLRAWF</sequence>
<dbReference type="GO" id="GO:0009279">
    <property type="term" value="C:cell outer membrane"/>
    <property type="evidence" value="ECO:0007669"/>
    <property type="project" value="InterPro"/>
</dbReference>
<gene>
    <name evidence="3" type="ordered locus">Caul_2351</name>
</gene>
<name>B0SV09_CAUSK</name>
<dbReference type="GO" id="GO:0005507">
    <property type="term" value="F:copper ion binding"/>
    <property type="evidence" value="ECO:0007669"/>
    <property type="project" value="InterPro"/>
</dbReference>
<reference evidence="3" key="1">
    <citation type="submission" date="2008-01" db="EMBL/GenBank/DDBJ databases">
        <title>Complete sequence of chromosome of Caulobacter sp. K31.</title>
        <authorList>
            <consortium name="US DOE Joint Genome Institute"/>
            <person name="Copeland A."/>
            <person name="Lucas S."/>
            <person name="Lapidus A."/>
            <person name="Barry K."/>
            <person name="Glavina del Rio T."/>
            <person name="Dalin E."/>
            <person name="Tice H."/>
            <person name="Pitluck S."/>
            <person name="Bruce D."/>
            <person name="Goodwin L."/>
            <person name="Thompson L.S."/>
            <person name="Brettin T."/>
            <person name="Detter J.C."/>
            <person name="Han C."/>
            <person name="Schmutz J."/>
            <person name="Larimer F."/>
            <person name="Land M."/>
            <person name="Hauser L."/>
            <person name="Kyrpides N."/>
            <person name="Kim E."/>
            <person name="Stephens C."/>
            <person name="Richardson P."/>
        </authorList>
    </citation>
    <scope>NUCLEOTIDE SEQUENCE [LARGE SCALE GENOMIC DNA]</scope>
    <source>
        <strain evidence="3">K31</strain>
    </source>
</reference>
<dbReference type="EMBL" id="CP000927">
    <property type="protein sequence ID" value="ABZ71478.1"/>
    <property type="molecule type" value="Genomic_DNA"/>
</dbReference>
<evidence type="ECO:0000256" key="2">
    <source>
        <dbReference type="SAM" id="SignalP"/>
    </source>
</evidence>
<feature type="signal peptide" evidence="2">
    <location>
        <begin position="1"/>
        <end position="20"/>
    </location>
</feature>
<evidence type="ECO:0000313" key="3">
    <source>
        <dbReference type="EMBL" id="ABZ71478.1"/>
    </source>
</evidence>
<dbReference type="KEGG" id="cak:Caul_2351"/>
<keyword evidence="2" id="KW-0732">Signal</keyword>
<dbReference type="GO" id="GO:0006878">
    <property type="term" value="P:intracellular copper ion homeostasis"/>
    <property type="evidence" value="ECO:0007669"/>
    <property type="project" value="InterPro"/>
</dbReference>
<evidence type="ECO:0000256" key="1">
    <source>
        <dbReference type="SAM" id="MobiDB-lite"/>
    </source>
</evidence>
<feature type="compositionally biased region" description="Low complexity" evidence="1">
    <location>
        <begin position="59"/>
        <end position="73"/>
    </location>
</feature>
<accession>B0SV09</accession>
<proteinExistence type="predicted"/>
<dbReference type="AlphaFoldDB" id="B0SV09"/>
<dbReference type="InterPro" id="IPR007939">
    <property type="entry name" value="Cu-R_B_prcur"/>
</dbReference>
<feature type="chain" id="PRO_5002755618" evidence="2">
    <location>
        <begin position="21"/>
        <end position="398"/>
    </location>
</feature>
<dbReference type="HOGENOM" id="CLU_042913_0_2_5"/>
<dbReference type="OrthoDB" id="9778934at2"/>
<dbReference type="STRING" id="366602.Caul_2351"/>
<protein>
    <submittedName>
        <fullName evidence="3">Copper resistance B</fullName>
    </submittedName>
</protein>
<dbReference type="eggNOG" id="COG3667">
    <property type="taxonomic scope" value="Bacteria"/>
</dbReference>
<dbReference type="Pfam" id="PF05275">
    <property type="entry name" value="CopB"/>
    <property type="match status" value="1"/>
</dbReference>
<organism evidence="3">
    <name type="scientific">Caulobacter sp. (strain K31)</name>
    <dbReference type="NCBI Taxonomy" id="366602"/>
    <lineage>
        <taxon>Bacteria</taxon>
        <taxon>Pseudomonadati</taxon>
        <taxon>Pseudomonadota</taxon>
        <taxon>Alphaproteobacteria</taxon>
        <taxon>Caulobacterales</taxon>
        <taxon>Caulobacteraceae</taxon>
        <taxon>Caulobacter</taxon>
    </lineage>
</organism>
<feature type="region of interest" description="Disordered" evidence="1">
    <location>
        <begin position="35"/>
        <end position="73"/>
    </location>
</feature>